<evidence type="ECO:0000256" key="1">
    <source>
        <dbReference type="ARBA" id="ARBA00022729"/>
    </source>
</evidence>
<dbReference type="InterPro" id="IPR001638">
    <property type="entry name" value="Solute-binding_3/MltF_N"/>
</dbReference>
<evidence type="ECO:0000259" key="3">
    <source>
        <dbReference type="Pfam" id="PF00497"/>
    </source>
</evidence>
<proteinExistence type="predicted"/>
<name>A0ABT7DWR6_9NEIS</name>
<accession>A0ABT7DWR6</accession>
<comment type="caution">
    <text evidence="4">The sequence shown here is derived from an EMBL/GenBank/DDBJ whole genome shotgun (WGS) entry which is preliminary data.</text>
</comment>
<evidence type="ECO:0000313" key="4">
    <source>
        <dbReference type="EMBL" id="MDK2124506.1"/>
    </source>
</evidence>
<sequence>MRWNRLQGSSVLCCLSLCGWLWAAPAAHALELRTVAQDSEPKYLIEGASVRGICPDILRAIERLEPDLHFTGYGKRYSFPYIESALSKGMIDVFCGMLRRPEREVYAMFIEPPLYASRHKLMARAEDTVVVNDLDDLVALTPNNLIISTNGTAFPTMLRHRGLTVDDTSSDNRVNVRKLIGGRGRFFYNTDMVLNHLQKHHPDRDKLRVLPHPMVEEVQYLALGKSLPPNVAQQLERALRKLKDQGELDRIFRYYAEQ</sequence>
<evidence type="ECO:0000313" key="5">
    <source>
        <dbReference type="Proteomes" id="UP001172778"/>
    </source>
</evidence>
<evidence type="ECO:0000256" key="2">
    <source>
        <dbReference type="SAM" id="SignalP"/>
    </source>
</evidence>
<dbReference type="Pfam" id="PF00497">
    <property type="entry name" value="SBP_bac_3"/>
    <property type="match status" value="1"/>
</dbReference>
<feature type="domain" description="Solute-binding protein family 3/N-terminal" evidence="3">
    <location>
        <begin position="45"/>
        <end position="256"/>
    </location>
</feature>
<dbReference type="Gene3D" id="3.40.190.10">
    <property type="entry name" value="Periplasmic binding protein-like II"/>
    <property type="match status" value="2"/>
</dbReference>
<dbReference type="PANTHER" id="PTHR35936:SF6">
    <property type="entry name" value="AMINO ACID ABC TRANSPORTER SUBSTRATE-BINDING PAAT FAMILY PROTEIN"/>
    <property type="match status" value="1"/>
</dbReference>
<dbReference type="SUPFAM" id="SSF53850">
    <property type="entry name" value="Periplasmic binding protein-like II"/>
    <property type="match status" value="1"/>
</dbReference>
<dbReference type="EMBL" id="JARRAF010000010">
    <property type="protein sequence ID" value="MDK2124506.1"/>
    <property type="molecule type" value="Genomic_DNA"/>
</dbReference>
<gene>
    <name evidence="4" type="ORF">PZA18_10620</name>
</gene>
<dbReference type="PANTHER" id="PTHR35936">
    <property type="entry name" value="MEMBRANE-BOUND LYTIC MUREIN TRANSGLYCOSYLASE F"/>
    <property type="match status" value="1"/>
</dbReference>
<feature type="chain" id="PRO_5045880292" evidence="2">
    <location>
        <begin position="30"/>
        <end position="258"/>
    </location>
</feature>
<organism evidence="4 5">
    <name type="scientific">Parachitinimonas caeni</name>
    <dbReference type="NCBI Taxonomy" id="3031301"/>
    <lineage>
        <taxon>Bacteria</taxon>
        <taxon>Pseudomonadati</taxon>
        <taxon>Pseudomonadota</taxon>
        <taxon>Betaproteobacteria</taxon>
        <taxon>Neisseriales</taxon>
        <taxon>Chitinibacteraceae</taxon>
        <taxon>Parachitinimonas</taxon>
    </lineage>
</organism>
<dbReference type="Proteomes" id="UP001172778">
    <property type="component" value="Unassembled WGS sequence"/>
</dbReference>
<reference evidence="4" key="1">
    <citation type="submission" date="2023-03" db="EMBL/GenBank/DDBJ databases">
        <title>Chitinimonas shenzhenensis gen. nov., sp. nov., a novel member of family Burkholderiaceae isolated from activated sludge collected in Shen Zhen, China.</title>
        <authorList>
            <person name="Wang X."/>
        </authorList>
    </citation>
    <scope>NUCLEOTIDE SEQUENCE</scope>
    <source>
        <strain evidence="4">DQS-5</strain>
    </source>
</reference>
<feature type="signal peptide" evidence="2">
    <location>
        <begin position="1"/>
        <end position="29"/>
    </location>
</feature>
<dbReference type="RefSeq" id="WP_284100817.1">
    <property type="nucleotide sequence ID" value="NZ_JARRAF010000010.1"/>
</dbReference>
<protein>
    <submittedName>
        <fullName evidence="4">Transporter substrate-binding domain-containing protein</fullName>
    </submittedName>
</protein>
<keyword evidence="1 2" id="KW-0732">Signal</keyword>
<keyword evidence="5" id="KW-1185">Reference proteome</keyword>